<evidence type="ECO:0000256" key="6">
    <source>
        <dbReference type="ARBA" id="ARBA00022679"/>
    </source>
</evidence>
<evidence type="ECO:0000256" key="5">
    <source>
        <dbReference type="ARBA" id="ARBA00022567"/>
    </source>
</evidence>
<dbReference type="GO" id="GO:0008974">
    <property type="term" value="F:phosphoribulokinase activity"/>
    <property type="evidence" value="ECO:0007669"/>
    <property type="project" value="UniProtKB-EC"/>
</dbReference>
<accession>A0AAN1XWQ7</accession>
<dbReference type="RefSeq" id="WP_317997361.1">
    <property type="nucleotide sequence ID" value="NZ_AP025523.1"/>
</dbReference>
<dbReference type="KEGG" id="vab:WPS_16750"/>
<sequence>MARPIMVAVGGDSGTGKLTFCAGLRAIFGDEHCTEVRLDGYFGLNRAQRKAAGVTALDPRAHNFAAMDEDLWQLAHGNAIVKPVYDHLLGAVNGHETIEPREIVLVQGLFPLYTRVLRSFFDVSVWLEPDPEMKLAWTLHRDTTHRGYRGDQVRAELERRRTDYETFIAPQAQHADIRAHFTAQGVTFRKSGRLAPLDYSEFASESTRLELVDTGSGPFPGTIIEVDGGISDATARRIEDQMWGRIGARHAARRPAQLGTFEDPSGTHTSHALAIAQLLVARRIGLVADQLAGALAV</sequence>
<proteinExistence type="inferred from homology"/>
<dbReference type="GO" id="GO:0019253">
    <property type="term" value="P:reductive pentose-phosphate cycle"/>
    <property type="evidence" value="ECO:0007669"/>
    <property type="project" value="UniProtKB-KW"/>
</dbReference>
<evidence type="ECO:0000313" key="14">
    <source>
        <dbReference type="Proteomes" id="UP001317532"/>
    </source>
</evidence>
<evidence type="ECO:0000256" key="7">
    <source>
        <dbReference type="ARBA" id="ARBA00022741"/>
    </source>
</evidence>
<feature type="domain" description="Phosphoribulokinase/uridine kinase" evidence="12">
    <location>
        <begin position="7"/>
        <end position="177"/>
    </location>
</feature>
<comment type="pathway">
    <text evidence="1">Carbohydrate biosynthesis; Calvin cycle.</text>
</comment>
<evidence type="ECO:0000256" key="11">
    <source>
        <dbReference type="ARBA" id="ARBA00047663"/>
    </source>
</evidence>
<keyword evidence="6" id="KW-0808">Transferase</keyword>
<keyword evidence="4" id="KW-0602">Photosynthesis</keyword>
<evidence type="ECO:0000256" key="2">
    <source>
        <dbReference type="ARBA" id="ARBA00009719"/>
    </source>
</evidence>
<name>A0AAN1XWQ7_UNVUL</name>
<evidence type="ECO:0000259" key="12">
    <source>
        <dbReference type="Pfam" id="PF00485"/>
    </source>
</evidence>
<dbReference type="Proteomes" id="UP001317532">
    <property type="component" value="Chromosome"/>
</dbReference>
<evidence type="ECO:0000256" key="8">
    <source>
        <dbReference type="ARBA" id="ARBA00022777"/>
    </source>
</evidence>
<dbReference type="EC" id="2.7.1.19" evidence="3"/>
<keyword evidence="14" id="KW-1185">Reference proteome</keyword>
<protein>
    <recommendedName>
        <fullName evidence="3">phosphoribulokinase</fullName>
        <ecNumber evidence="3">2.7.1.19</ecNumber>
    </recommendedName>
    <alternativeName>
        <fullName evidence="10">Phosphopentokinase</fullName>
    </alternativeName>
</protein>
<keyword evidence="7" id="KW-0547">Nucleotide-binding</keyword>
<dbReference type="InterPro" id="IPR006082">
    <property type="entry name" value="PRK"/>
</dbReference>
<evidence type="ECO:0000256" key="1">
    <source>
        <dbReference type="ARBA" id="ARBA00005215"/>
    </source>
</evidence>
<dbReference type="EMBL" id="AP025523">
    <property type="protein sequence ID" value="BDE06399.1"/>
    <property type="molecule type" value="Genomic_DNA"/>
</dbReference>
<evidence type="ECO:0000313" key="13">
    <source>
        <dbReference type="EMBL" id="BDE06399.1"/>
    </source>
</evidence>
<gene>
    <name evidence="13" type="ORF">WPS_16750</name>
</gene>
<keyword evidence="9" id="KW-0067">ATP-binding</keyword>
<evidence type="ECO:0000256" key="4">
    <source>
        <dbReference type="ARBA" id="ARBA00022531"/>
    </source>
</evidence>
<dbReference type="GO" id="GO:0005524">
    <property type="term" value="F:ATP binding"/>
    <property type="evidence" value="ECO:0007669"/>
    <property type="project" value="UniProtKB-KW"/>
</dbReference>
<keyword evidence="8" id="KW-0418">Kinase</keyword>
<reference evidence="13 14" key="1">
    <citation type="journal article" date="2022" name="ISME Commun">
        <title>Vulcanimicrobium alpinus gen. nov. sp. nov., the first cultivated representative of the candidate phylum 'Eremiobacterota', is a metabolically versatile aerobic anoxygenic phototroph.</title>
        <authorList>
            <person name="Yabe S."/>
            <person name="Muto K."/>
            <person name="Abe K."/>
            <person name="Yokota A."/>
            <person name="Staudigel H."/>
            <person name="Tebo B.M."/>
        </authorList>
    </citation>
    <scope>NUCLEOTIDE SEQUENCE [LARGE SCALE GENOMIC DNA]</scope>
    <source>
        <strain evidence="13 14">WC8-2</strain>
    </source>
</reference>
<dbReference type="Gene3D" id="3.40.50.300">
    <property type="entry name" value="P-loop containing nucleotide triphosphate hydrolases"/>
    <property type="match status" value="1"/>
</dbReference>
<comment type="catalytic activity">
    <reaction evidence="11">
        <text>D-ribulose 5-phosphate + ATP = D-ribulose 1,5-bisphosphate + ADP + H(+)</text>
        <dbReference type="Rhea" id="RHEA:19365"/>
        <dbReference type="ChEBI" id="CHEBI:15378"/>
        <dbReference type="ChEBI" id="CHEBI:30616"/>
        <dbReference type="ChEBI" id="CHEBI:57870"/>
        <dbReference type="ChEBI" id="CHEBI:58121"/>
        <dbReference type="ChEBI" id="CHEBI:456216"/>
        <dbReference type="EC" id="2.7.1.19"/>
    </reaction>
</comment>
<dbReference type="AlphaFoldDB" id="A0AAN1XWQ7"/>
<dbReference type="InterPro" id="IPR006083">
    <property type="entry name" value="PRK/URK"/>
</dbReference>
<comment type="similarity">
    <text evidence="2">Belongs to the phosphoribulokinase family.</text>
</comment>
<organism evidence="13 14">
    <name type="scientific">Vulcanimicrobium alpinum</name>
    <dbReference type="NCBI Taxonomy" id="3016050"/>
    <lineage>
        <taxon>Bacteria</taxon>
        <taxon>Bacillati</taxon>
        <taxon>Vulcanimicrobiota</taxon>
        <taxon>Vulcanimicrobiia</taxon>
        <taxon>Vulcanimicrobiales</taxon>
        <taxon>Vulcanimicrobiaceae</taxon>
        <taxon>Vulcanimicrobium</taxon>
    </lineage>
</organism>
<evidence type="ECO:0000256" key="9">
    <source>
        <dbReference type="ARBA" id="ARBA00022840"/>
    </source>
</evidence>
<dbReference type="PRINTS" id="PR00478">
    <property type="entry name" value="PHRIBLKINASE"/>
</dbReference>
<evidence type="ECO:0000256" key="3">
    <source>
        <dbReference type="ARBA" id="ARBA00012042"/>
    </source>
</evidence>
<keyword evidence="5" id="KW-0113">Calvin cycle</keyword>
<dbReference type="Pfam" id="PF00485">
    <property type="entry name" value="PRK"/>
    <property type="match status" value="1"/>
</dbReference>
<dbReference type="SUPFAM" id="SSF52540">
    <property type="entry name" value="P-loop containing nucleoside triphosphate hydrolases"/>
    <property type="match status" value="1"/>
</dbReference>
<dbReference type="PANTHER" id="PTHR10285">
    <property type="entry name" value="URIDINE KINASE"/>
    <property type="match status" value="1"/>
</dbReference>
<evidence type="ECO:0000256" key="10">
    <source>
        <dbReference type="ARBA" id="ARBA00031382"/>
    </source>
</evidence>
<dbReference type="InterPro" id="IPR027417">
    <property type="entry name" value="P-loop_NTPase"/>
</dbReference>